<dbReference type="EMBL" id="JAIWYP010000002">
    <property type="protein sequence ID" value="KAH3869851.1"/>
    <property type="molecule type" value="Genomic_DNA"/>
</dbReference>
<gene>
    <name evidence="1" type="ORF">DPMN_033022</name>
</gene>
<dbReference type="AlphaFoldDB" id="A0A9D4RII5"/>
<reference evidence="1" key="1">
    <citation type="journal article" date="2019" name="bioRxiv">
        <title>The Genome of the Zebra Mussel, Dreissena polymorpha: A Resource for Invasive Species Research.</title>
        <authorList>
            <person name="McCartney M.A."/>
            <person name="Auch B."/>
            <person name="Kono T."/>
            <person name="Mallez S."/>
            <person name="Zhang Y."/>
            <person name="Obille A."/>
            <person name="Becker A."/>
            <person name="Abrahante J.E."/>
            <person name="Garbe J."/>
            <person name="Badalamenti J.P."/>
            <person name="Herman A."/>
            <person name="Mangelson H."/>
            <person name="Liachko I."/>
            <person name="Sullivan S."/>
            <person name="Sone E.D."/>
            <person name="Koren S."/>
            <person name="Silverstein K.A.T."/>
            <person name="Beckman K.B."/>
            <person name="Gohl D.M."/>
        </authorList>
    </citation>
    <scope>NUCLEOTIDE SEQUENCE</scope>
    <source>
        <strain evidence="1">Duluth1</strain>
        <tissue evidence="1">Whole animal</tissue>
    </source>
</reference>
<comment type="caution">
    <text evidence="1">The sequence shown here is derived from an EMBL/GenBank/DDBJ whole genome shotgun (WGS) entry which is preliminary data.</text>
</comment>
<reference evidence="1" key="2">
    <citation type="submission" date="2020-11" db="EMBL/GenBank/DDBJ databases">
        <authorList>
            <person name="McCartney M.A."/>
            <person name="Auch B."/>
            <person name="Kono T."/>
            <person name="Mallez S."/>
            <person name="Becker A."/>
            <person name="Gohl D.M."/>
            <person name="Silverstein K.A.T."/>
            <person name="Koren S."/>
            <person name="Bechman K.B."/>
            <person name="Herman A."/>
            <person name="Abrahante J.E."/>
            <person name="Garbe J."/>
        </authorList>
    </citation>
    <scope>NUCLEOTIDE SEQUENCE</scope>
    <source>
        <strain evidence="1">Duluth1</strain>
        <tissue evidence="1">Whole animal</tissue>
    </source>
</reference>
<evidence type="ECO:0000313" key="2">
    <source>
        <dbReference type="Proteomes" id="UP000828390"/>
    </source>
</evidence>
<evidence type="ECO:0000313" key="1">
    <source>
        <dbReference type="EMBL" id="KAH3869851.1"/>
    </source>
</evidence>
<name>A0A9D4RII5_DREPO</name>
<protein>
    <submittedName>
        <fullName evidence="1">Uncharacterized protein</fullName>
    </submittedName>
</protein>
<dbReference type="Proteomes" id="UP000828390">
    <property type="component" value="Unassembled WGS sequence"/>
</dbReference>
<organism evidence="1 2">
    <name type="scientific">Dreissena polymorpha</name>
    <name type="common">Zebra mussel</name>
    <name type="synonym">Mytilus polymorpha</name>
    <dbReference type="NCBI Taxonomy" id="45954"/>
    <lineage>
        <taxon>Eukaryota</taxon>
        <taxon>Metazoa</taxon>
        <taxon>Spiralia</taxon>
        <taxon>Lophotrochozoa</taxon>
        <taxon>Mollusca</taxon>
        <taxon>Bivalvia</taxon>
        <taxon>Autobranchia</taxon>
        <taxon>Heteroconchia</taxon>
        <taxon>Euheterodonta</taxon>
        <taxon>Imparidentia</taxon>
        <taxon>Neoheterodontei</taxon>
        <taxon>Myida</taxon>
        <taxon>Dreissenoidea</taxon>
        <taxon>Dreissenidae</taxon>
        <taxon>Dreissena</taxon>
    </lineage>
</organism>
<proteinExistence type="predicted"/>
<keyword evidence="2" id="KW-1185">Reference proteome</keyword>
<sequence>MEERLVRFSKIPGFDIMENEVKDLIAVHLNEAAKKPELLAETKQNTKLLLNDIESGLRRSHSL</sequence>
<accession>A0A9D4RII5</accession>